<dbReference type="OrthoDB" id="2258208at2"/>
<proteinExistence type="predicted"/>
<dbReference type="Proteomes" id="UP000051906">
    <property type="component" value="Unassembled WGS sequence"/>
</dbReference>
<organism evidence="1 2">
    <name type="scientific">Levilactobacillus paucivorans</name>
    <dbReference type="NCBI Taxonomy" id="616990"/>
    <lineage>
        <taxon>Bacteria</taxon>
        <taxon>Bacillati</taxon>
        <taxon>Bacillota</taxon>
        <taxon>Bacilli</taxon>
        <taxon>Lactobacillales</taxon>
        <taxon>Lactobacillaceae</taxon>
        <taxon>Levilactobacillus</taxon>
    </lineage>
</organism>
<sequence length="400" mass="45214">MNEDKFKQALDKFLDSIADKKNEKTTGMISGEGFYFWYSVNYLTNAAEMVIEDPKIGKLFSWKKLQEEIVNLTGKGKAKKESNTQIIEDILGLINKKPEEFFCIIPFHGIELEAPYTIGNVTLYPASQKKSVLKAQVSANLYDKLIDTVTDNQNFATVNIKAVIPSGAIEVAISEVKSALNILIFLMSGPNMLYQIGVGKQNKTMFDKEFIAVAQNSGITQHPFQYVPRPAELSDLRPFGEAYVKRIGDIQRKIYSSQSTIPLEKGLVNATNLIANGLDSEEPTIQIIQLMSAIEALVEQKTFVQGITDQVCERTALLLGKDSKSRRKIFDRLTTLYGKRSNLSHGNTAVITHYDVVYLWIIAQNLCFYFHIHFDDFIDSNKHEKAKLKDYLLKLRFEGK</sequence>
<dbReference type="EMBL" id="JQCA01000027">
    <property type="protein sequence ID" value="KRO04656.1"/>
    <property type="molecule type" value="Genomic_DNA"/>
</dbReference>
<evidence type="ECO:0000313" key="1">
    <source>
        <dbReference type="EMBL" id="KRO04656.1"/>
    </source>
</evidence>
<dbReference type="PATRIC" id="fig|616990.3.peg.1049"/>
<protein>
    <submittedName>
        <fullName evidence="1">Uncharacterized protein</fullName>
    </submittedName>
</protein>
<gene>
    <name evidence="1" type="ORF">IV54_GL000976</name>
</gene>
<comment type="caution">
    <text evidence="1">The sequence shown here is derived from an EMBL/GenBank/DDBJ whole genome shotgun (WGS) entry which is preliminary data.</text>
</comment>
<accession>A0A0R2LYZ0</accession>
<name>A0A0R2LYZ0_9LACO</name>
<evidence type="ECO:0000313" key="2">
    <source>
        <dbReference type="Proteomes" id="UP000051906"/>
    </source>
</evidence>
<keyword evidence="2" id="KW-1185">Reference proteome</keyword>
<dbReference type="AlphaFoldDB" id="A0A0R2LYZ0"/>
<reference evidence="1 2" key="1">
    <citation type="journal article" date="2015" name="Genome Announc.">
        <title>Expanding the biotechnology potential of lactobacilli through comparative genomics of 213 strains and associated genera.</title>
        <authorList>
            <person name="Sun Z."/>
            <person name="Harris H.M."/>
            <person name="McCann A."/>
            <person name="Guo C."/>
            <person name="Argimon S."/>
            <person name="Zhang W."/>
            <person name="Yang X."/>
            <person name="Jeffery I.B."/>
            <person name="Cooney J.C."/>
            <person name="Kagawa T.F."/>
            <person name="Liu W."/>
            <person name="Song Y."/>
            <person name="Salvetti E."/>
            <person name="Wrobel A."/>
            <person name="Rasinkangas P."/>
            <person name="Parkhill J."/>
            <person name="Rea M.C."/>
            <person name="O'Sullivan O."/>
            <person name="Ritari J."/>
            <person name="Douillard F.P."/>
            <person name="Paul Ross R."/>
            <person name="Yang R."/>
            <person name="Briner A.E."/>
            <person name="Felis G.E."/>
            <person name="de Vos W.M."/>
            <person name="Barrangou R."/>
            <person name="Klaenhammer T.R."/>
            <person name="Caufield P.W."/>
            <person name="Cui Y."/>
            <person name="Zhang H."/>
            <person name="O'Toole P.W."/>
        </authorList>
    </citation>
    <scope>NUCLEOTIDE SEQUENCE [LARGE SCALE GENOMIC DNA]</scope>
    <source>
        <strain evidence="1 2">DSM 22467</strain>
    </source>
</reference>
<dbReference type="RefSeq" id="WP_057877763.1">
    <property type="nucleotide sequence ID" value="NZ_JQCA01000027.1"/>
</dbReference>